<gene>
    <name evidence="8" type="primary">tnpB</name>
    <name evidence="8" type="ORF">H8911_10380</name>
</gene>
<accession>A0ABR7KL13</accession>
<organism evidence="8 9">
    <name type="scientific">Holdemanella hominis</name>
    <dbReference type="NCBI Taxonomy" id="2764327"/>
    <lineage>
        <taxon>Bacteria</taxon>
        <taxon>Bacillati</taxon>
        <taxon>Bacillota</taxon>
        <taxon>Erysipelotrichia</taxon>
        <taxon>Erysipelotrichales</taxon>
        <taxon>Erysipelotrichaceae</taxon>
        <taxon>Holdemanella</taxon>
    </lineage>
</organism>
<evidence type="ECO:0000256" key="3">
    <source>
        <dbReference type="ARBA" id="ARBA00022578"/>
    </source>
</evidence>
<dbReference type="NCBIfam" id="NF040570">
    <property type="entry name" value="guided_TnpB"/>
    <property type="match status" value="1"/>
</dbReference>
<dbReference type="EMBL" id="JACRWH010000058">
    <property type="protein sequence ID" value="MBC6013106.1"/>
    <property type="molecule type" value="Genomic_DNA"/>
</dbReference>
<protein>
    <submittedName>
        <fullName evidence="8">IS200/IS605 family element transposase accessory protein TnpB</fullName>
    </submittedName>
</protein>
<feature type="domain" description="Cas12f1-like TNB" evidence="7">
    <location>
        <begin position="169"/>
        <end position="237"/>
    </location>
</feature>
<keyword evidence="4" id="KW-0238">DNA-binding</keyword>
<feature type="domain" description="Probable transposase IS891/IS1136/IS1341" evidence="6">
    <location>
        <begin position="58"/>
        <end position="157"/>
    </location>
</feature>
<dbReference type="RefSeq" id="WP_186999608.1">
    <property type="nucleotide sequence ID" value="NZ_JACRWH010000058.1"/>
</dbReference>
<dbReference type="InterPro" id="IPR001959">
    <property type="entry name" value="Transposase"/>
</dbReference>
<dbReference type="Pfam" id="PF01385">
    <property type="entry name" value="OrfB_IS605"/>
    <property type="match status" value="1"/>
</dbReference>
<evidence type="ECO:0000313" key="9">
    <source>
        <dbReference type="Proteomes" id="UP000649075"/>
    </source>
</evidence>
<dbReference type="Proteomes" id="UP000649075">
    <property type="component" value="Unassembled WGS sequence"/>
</dbReference>
<comment type="similarity">
    <text evidence="1">In the C-terminal section; belongs to the transposase 35 family.</text>
</comment>
<sequence>LYENKVKLPKIGLVKIKKTRAPKGRLLSATVSQVPSGKYYVSLCYTDVEEVLFPLTYNETGIDLGIKDFIILSNGEKVENPKYLKKSIEKLKKLQKQQSRKTKGGCNWIKNRIKIARLHEKIANQRMDFVNKLSTRIITEYDIICIEDLKVENMLKNHNLAQSISDVSWSKFTTQLEYKAEWYGKVIKKVDTFYASSQTCHCCRYKNEETKDLNVRDWTCPKCHAEHDRDVNASINILMQGILAN</sequence>
<keyword evidence="3" id="KW-0815">Transposition</keyword>
<dbReference type="PANTHER" id="PTHR30405">
    <property type="entry name" value="TRANSPOSASE"/>
    <property type="match status" value="1"/>
</dbReference>
<dbReference type="PANTHER" id="PTHR30405:SF25">
    <property type="entry name" value="RNA-GUIDED DNA ENDONUCLEASE INSQ-RELATED"/>
    <property type="match status" value="1"/>
</dbReference>
<evidence type="ECO:0000259" key="6">
    <source>
        <dbReference type="Pfam" id="PF01385"/>
    </source>
</evidence>
<keyword evidence="5" id="KW-0233">DNA recombination</keyword>
<evidence type="ECO:0000256" key="4">
    <source>
        <dbReference type="ARBA" id="ARBA00023125"/>
    </source>
</evidence>
<dbReference type="Pfam" id="PF07282">
    <property type="entry name" value="Cas12f1-like_TNB"/>
    <property type="match status" value="1"/>
</dbReference>
<dbReference type="InterPro" id="IPR010095">
    <property type="entry name" value="Cas12f1-like_TNB"/>
</dbReference>
<evidence type="ECO:0000313" key="8">
    <source>
        <dbReference type="EMBL" id="MBC6013106.1"/>
    </source>
</evidence>
<evidence type="ECO:0000259" key="7">
    <source>
        <dbReference type="Pfam" id="PF07282"/>
    </source>
</evidence>
<comment type="caution">
    <text evidence="8">The sequence shown here is derived from an EMBL/GenBank/DDBJ whole genome shotgun (WGS) entry which is preliminary data.</text>
</comment>
<comment type="similarity">
    <text evidence="2">In the N-terminal section; belongs to the transposase 2 family.</text>
</comment>
<reference evidence="8 9" key="1">
    <citation type="submission" date="2020-08" db="EMBL/GenBank/DDBJ databases">
        <authorList>
            <person name="Liu C."/>
            <person name="Sun Q."/>
        </authorList>
    </citation>
    <scope>NUCLEOTIDE SEQUENCE [LARGE SCALE GENOMIC DNA]</scope>
    <source>
        <strain evidence="8 9">L34</strain>
    </source>
</reference>
<keyword evidence="9" id="KW-1185">Reference proteome</keyword>
<evidence type="ECO:0000256" key="1">
    <source>
        <dbReference type="ARBA" id="ARBA00008761"/>
    </source>
</evidence>
<evidence type="ECO:0000256" key="2">
    <source>
        <dbReference type="ARBA" id="ARBA00011044"/>
    </source>
</evidence>
<evidence type="ECO:0000256" key="5">
    <source>
        <dbReference type="ARBA" id="ARBA00023172"/>
    </source>
</evidence>
<feature type="non-terminal residue" evidence="8">
    <location>
        <position position="1"/>
    </location>
</feature>
<dbReference type="InterPro" id="IPR051399">
    <property type="entry name" value="RNA-guided_DNA_endo/Transpos"/>
</dbReference>
<proteinExistence type="inferred from homology"/>
<name>A0ABR7KL13_9FIRM</name>
<dbReference type="NCBIfam" id="TIGR01766">
    <property type="entry name" value="IS200/IS605 family accessory protein TnpB-like domain"/>
    <property type="match status" value="1"/>
</dbReference>